<keyword evidence="4" id="KW-0472">Membrane</keyword>
<evidence type="ECO:0000313" key="6">
    <source>
        <dbReference type="Proteomes" id="UP000318821"/>
    </source>
</evidence>
<protein>
    <submittedName>
        <fullName evidence="5">Ras family protein</fullName>
    </submittedName>
</protein>
<dbReference type="PRINTS" id="PR00449">
    <property type="entry name" value="RASTRNSFRMNG"/>
</dbReference>
<keyword evidence="4" id="KW-1133">Transmembrane helix</keyword>
<dbReference type="Pfam" id="PF00071">
    <property type="entry name" value="Ras"/>
    <property type="match status" value="3"/>
</dbReference>
<dbReference type="VEuPathDB" id="TriTrypDB:LdBPK_090900.1"/>
<dbReference type="InterPro" id="IPR027417">
    <property type="entry name" value="P-loop_NTPase"/>
</dbReference>
<evidence type="ECO:0000256" key="2">
    <source>
        <dbReference type="ARBA" id="ARBA00023134"/>
    </source>
</evidence>
<dbReference type="PROSITE" id="PS51419">
    <property type="entry name" value="RAB"/>
    <property type="match status" value="1"/>
</dbReference>
<evidence type="ECO:0000256" key="1">
    <source>
        <dbReference type="ARBA" id="ARBA00022741"/>
    </source>
</evidence>
<feature type="region of interest" description="Disordered" evidence="3">
    <location>
        <begin position="252"/>
        <end position="289"/>
    </location>
</feature>
<keyword evidence="4" id="KW-0812">Transmembrane</keyword>
<dbReference type="VEuPathDB" id="TriTrypDB:LDHU3_09.1060"/>
<dbReference type="Gene3D" id="3.40.50.300">
    <property type="entry name" value="P-loop containing nucleotide triphosphate hydrolases"/>
    <property type="match status" value="1"/>
</dbReference>
<proteinExistence type="predicted"/>
<organism evidence="5 6">
    <name type="scientific">Leishmania donovani</name>
    <dbReference type="NCBI Taxonomy" id="5661"/>
    <lineage>
        <taxon>Eukaryota</taxon>
        <taxon>Discoba</taxon>
        <taxon>Euglenozoa</taxon>
        <taxon>Kinetoplastea</taxon>
        <taxon>Metakinetoplastina</taxon>
        <taxon>Trypanosomatida</taxon>
        <taxon>Trypanosomatidae</taxon>
        <taxon>Leishmaniinae</taxon>
        <taxon>Leishmania</taxon>
    </lineage>
</organism>
<feature type="compositionally biased region" description="Low complexity" evidence="3">
    <location>
        <begin position="259"/>
        <end position="289"/>
    </location>
</feature>
<dbReference type="GO" id="GO:0005525">
    <property type="term" value="F:GTP binding"/>
    <property type="evidence" value="ECO:0007669"/>
    <property type="project" value="UniProtKB-KW"/>
</dbReference>
<dbReference type="VEuPathDB" id="TriTrypDB:LdCL_090014500"/>
<dbReference type="VEuPathDB" id="TriTrypDB:LdCL_090014400"/>
<dbReference type="EMBL" id="RHLD01000053">
    <property type="protein sequence ID" value="TPP42851.1"/>
    <property type="molecule type" value="Genomic_DNA"/>
</dbReference>
<dbReference type="GO" id="GO:0003924">
    <property type="term" value="F:GTPase activity"/>
    <property type="evidence" value="ECO:0007669"/>
    <property type="project" value="InterPro"/>
</dbReference>
<name>A0A504X1D6_LEIDO</name>
<dbReference type="InterPro" id="IPR001806">
    <property type="entry name" value="Small_GTPase"/>
</dbReference>
<dbReference type="CDD" id="cd04119">
    <property type="entry name" value="RJL"/>
    <property type="match status" value="1"/>
</dbReference>
<keyword evidence="1" id="KW-0547">Nucleotide-binding</keyword>
<evidence type="ECO:0000256" key="4">
    <source>
        <dbReference type="SAM" id="Phobius"/>
    </source>
</evidence>
<evidence type="ECO:0000256" key="3">
    <source>
        <dbReference type="SAM" id="MobiDB-lite"/>
    </source>
</evidence>
<keyword evidence="2" id="KW-0342">GTP-binding</keyword>
<dbReference type="VEuPathDB" id="TriTrypDB:LdBPK_090910.1"/>
<dbReference type="Proteomes" id="UP000318821">
    <property type="component" value="Unassembled WGS sequence"/>
</dbReference>
<evidence type="ECO:0000313" key="5">
    <source>
        <dbReference type="EMBL" id="TPP42851.1"/>
    </source>
</evidence>
<dbReference type="SUPFAM" id="SSF52540">
    <property type="entry name" value="P-loop containing nucleoside triphosphate hydrolases"/>
    <property type="match status" value="1"/>
</dbReference>
<dbReference type="VEuPathDB" id="TriTrypDB:LDHU3_09.1050"/>
<dbReference type="SMART" id="SM00175">
    <property type="entry name" value="RAB"/>
    <property type="match status" value="1"/>
</dbReference>
<feature type="region of interest" description="Disordered" evidence="3">
    <location>
        <begin position="165"/>
        <end position="186"/>
    </location>
</feature>
<dbReference type="PROSITE" id="PS51421">
    <property type="entry name" value="RAS"/>
    <property type="match status" value="1"/>
</dbReference>
<dbReference type="AlphaFoldDB" id="A0A504X1D6"/>
<dbReference type="PANTHER" id="PTHR47977">
    <property type="entry name" value="RAS-RELATED PROTEIN RAB"/>
    <property type="match status" value="1"/>
</dbReference>
<dbReference type="SMART" id="SM00173">
    <property type="entry name" value="RAS"/>
    <property type="match status" value="1"/>
</dbReference>
<sequence length="368" mass="39259">MNSYVKRYVGTDPRVTHLVGFKRASERRLVVVCALAALGIYSAVYLYEEKERNRRHASIKKDIERERWRARELGLAAPIDDGFAERYEALDGNTPMPAAPTLPPALPTSLDYPRIKLLAIGDVGVGKSCLIKRYCEGRFVAKYIPTIGIDFGVKKVEVSKAAVLQQRRSEPSPPAETAQSGGGASSAIPSAVRVNFWDGSGDGDYREILNEFYEAAQGVLLMYDARSAQSFTALQDWWEELTMYCQGMPAASGGGGEGSDPALAGSAAGAGGKRASASSTVTSGTAAGKAVGRTDGRAPIVVLCANKVDDTAVPGAAAPRPRAVSEAQGRAWAREHGCAAYYETSASTGQNVKEAIEDLVVRMVAKFM</sequence>
<reference evidence="6" key="1">
    <citation type="submission" date="2019-02" db="EMBL/GenBank/DDBJ databases">
        <title>FDA dAtabase for Regulatory Grade micrObial Sequences (FDA-ARGOS): Supporting development and validation of Infectious Disease Dx tests.</title>
        <authorList>
            <person name="Duncan R."/>
            <person name="Fisher C."/>
            <person name="Tallon L."/>
            <person name="Sadzewicz L."/>
            <person name="Sengamalay N."/>
            <person name="Ott S."/>
            <person name="Godinez A."/>
            <person name="Nagaraj S."/>
            <person name="Vavikolanu K."/>
            <person name="Vyas G."/>
            <person name="Nadendla S."/>
            <person name="Aluvathingal J."/>
            <person name="Sichtig H."/>
        </authorList>
    </citation>
    <scope>NUCLEOTIDE SEQUENCE [LARGE SCALE GENOMIC DNA]</scope>
    <source>
        <strain evidence="6">FDAARGOS_360</strain>
    </source>
</reference>
<gene>
    <name evidence="5" type="ORF">CGC20_8080</name>
</gene>
<comment type="caution">
    <text evidence="5">The sequence shown here is derived from an EMBL/GenBank/DDBJ whole genome shotgun (WGS) entry which is preliminary data.</text>
</comment>
<accession>A0A504X1D6</accession>
<feature type="transmembrane region" description="Helical" evidence="4">
    <location>
        <begin position="29"/>
        <end position="47"/>
    </location>
</feature>
<dbReference type="InterPro" id="IPR050227">
    <property type="entry name" value="Rab"/>
</dbReference>
<dbReference type="SMART" id="SM00174">
    <property type="entry name" value="RHO"/>
    <property type="match status" value="1"/>
</dbReference>